<dbReference type="PANTHER" id="PTHR36710">
    <property type="entry name" value="PECTINESTERASE INHIBITOR-LIKE"/>
    <property type="match status" value="1"/>
</dbReference>
<comment type="similarity">
    <text evidence="3">Belongs to the PMEI family.</text>
</comment>
<evidence type="ECO:0000259" key="5">
    <source>
        <dbReference type="SMART" id="SM00856"/>
    </source>
</evidence>
<dbReference type="OrthoDB" id="841681at2759"/>
<evidence type="ECO:0000256" key="1">
    <source>
        <dbReference type="ARBA" id="ARBA00022729"/>
    </source>
</evidence>
<evidence type="ECO:0000256" key="4">
    <source>
        <dbReference type="SAM" id="SignalP"/>
    </source>
</evidence>
<feature type="signal peptide" evidence="4">
    <location>
        <begin position="1"/>
        <end position="27"/>
    </location>
</feature>
<organism evidence="6 7">
    <name type="scientific">Dorcoceras hygrometricum</name>
    <dbReference type="NCBI Taxonomy" id="472368"/>
    <lineage>
        <taxon>Eukaryota</taxon>
        <taxon>Viridiplantae</taxon>
        <taxon>Streptophyta</taxon>
        <taxon>Embryophyta</taxon>
        <taxon>Tracheophyta</taxon>
        <taxon>Spermatophyta</taxon>
        <taxon>Magnoliopsida</taxon>
        <taxon>eudicotyledons</taxon>
        <taxon>Gunneridae</taxon>
        <taxon>Pentapetalae</taxon>
        <taxon>asterids</taxon>
        <taxon>lamiids</taxon>
        <taxon>Lamiales</taxon>
        <taxon>Gesneriaceae</taxon>
        <taxon>Didymocarpoideae</taxon>
        <taxon>Trichosporeae</taxon>
        <taxon>Loxocarpinae</taxon>
        <taxon>Dorcoceras</taxon>
    </lineage>
</organism>
<feature type="chain" id="PRO_5016402778" evidence="4">
    <location>
        <begin position="28"/>
        <end position="208"/>
    </location>
</feature>
<dbReference type="SMART" id="SM00856">
    <property type="entry name" value="PMEI"/>
    <property type="match status" value="1"/>
</dbReference>
<sequence length="208" mass="22744">MSSNNFLPLALFLIICLTLESSPVVSASLRHHLLPHISHIQRTSDVQDTSLIQKACHGVGDSESDCLSTLESAAPHQKNDPNGLAFFTLRFVEDHAANLSFRIKKFAVTPDLPPALQSTLSDCMDQYNPVDDLIEDAINAVLANVYSDAEKFIDAAIANIMACDTQIKSIHFDENSGEESTGMAKDLSESNGFSKKMLFAAFNILRSQ</sequence>
<evidence type="ECO:0000313" key="7">
    <source>
        <dbReference type="Proteomes" id="UP000250235"/>
    </source>
</evidence>
<dbReference type="EMBL" id="KQ991931">
    <property type="protein sequence ID" value="KZV51216.1"/>
    <property type="molecule type" value="Genomic_DNA"/>
</dbReference>
<evidence type="ECO:0000313" key="6">
    <source>
        <dbReference type="EMBL" id="KZV51216.1"/>
    </source>
</evidence>
<feature type="domain" description="Pectinesterase inhibitor" evidence="5">
    <location>
        <begin position="47"/>
        <end position="204"/>
    </location>
</feature>
<dbReference type="Pfam" id="PF04043">
    <property type="entry name" value="PMEI"/>
    <property type="match status" value="1"/>
</dbReference>
<proteinExistence type="inferred from homology"/>
<name>A0A2Z7D230_9LAMI</name>
<keyword evidence="1 4" id="KW-0732">Signal</keyword>
<keyword evidence="7" id="KW-1185">Reference proteome</keyword>
<dbReference type="InterPro" id="IPR035513">
    <property type="entry name" value="Invertase/methylesterase_inhib"/>
</dbReference>
<dbReference type="AlphaFoldDB" id="A0A2Z7D230"/>
<reference evidence="6 7" key="1">
    <citation type="journal article" date="2015" name="Proc. Natl. Acad. Sci. U.S.A.">
        <title>The resurrection genome of Boea hygrometrica: A blueprint for survival of dehydration.</title>
        <authorList>
            <person name="Xiao L."/>
            <person name="Yang G."/>
            <person name="Zhang L."/>
            <person name="Yang X."/>
            <person name="Zhao S."/>
            <person name="Ji Z."/>
            <person name="Zhou Q."/>
            <person name="Hu M."/>
            <person name="Wang Y."/>
            <person name="Chen M."/>
            <person name="Xu Y."/>
            <person name="Jin H."/>
            <person name="Xiao X."/>
            <person name="Hu G."/>
            <person name="Bao F."/>
            <person name="Hu Y."/>
            <person name="Wan P."/>
            <person name="Li L."/>
            <person name="Deng X."/>
            <person name="Kuang T."/>
            <person name="Xiang C."/>
            <person name="Zhu J.K."/>
            <person name="Oliver M.J."/>
            <person name="He Y."/>
        </authorList>
    </citation>
    <scope>NUCLEOTIDE SEQUENCE [LARGE SCALE GENOMIC DNA]</scope>
    <source>
        <strain evidence="7">cv. XS01</strain>
    </source>
</reference>
<dbReference type="SUPFAM" id="SSF101148">
    <property type="entry name" value="Plant invertase/pectin methylesterase inhibitor"/>
    <property type="match status" value="1"/>
</dbReference>
<evidence type="ECO:0000256" key="2">
    <source>
        <dbReference type="ARBA" id="ARBA00023157"/>
    </source>
</evidence>
<protein>
    <submittedName>
        <fullName evidence="6">Pectinesterase inhibitor</fullName>
    </submittedName>
</protein>
<dbReference type="Gene3D" id="1.20.140.40">
    <property type="entry name" value="Invertase/pectin methylesterase inhibitor family protein"/>
    <property type="match status" value="1"/>
</dbReference>
<accession>A0A2Z7D230</accession>
<dbReference type="CDD" id="cd14859">
    <property type="entry name" value="PMEI_like"/>
    <property type="match status" value="1"/>
</dbReference>
<dbReference type="NCBIfam" id="TIGR01614">
    <property type="entry name" value="PME_inhib"/>
    <property type="match status" value="1"/>
</dbReference>
<evidence type="ECO:0000256" key="3">
    <source>
        <dbReference type="ARBA" id="ARBA00038471"/>
    </source>
</evidence>
<keyword evidence="2" id="KW-1015">Disulfide bond</keyword>
<dbReference type="InterPro" id="IPR052421">
    <property type="entry name" value="PCW_Enzyme_Inhibitor"/>
</dbReference>
<dbReference type="PANTHER" id="PTHR36710:SF18">
    <property type="entry name" value="PECTINESTERASE INHIBITOR 5-RELATED"/>
    <property type="match status" value="1"/>
</dbReference>
<dbReference type="Proteomes" id="UP000250235">
    <property type="component" value="Unassembled WGS sequence"/>
</dbReference>
<dbReference type="GO" id="GO:0004857">
    <property type="term" value="F:enzyme inhibitor activity"/>
    <property type="evidence" value="ECO:0007669"/>
    <property type="project" value="InterPro"/>
</dbReference>
<dbReference type="InterPro" id="IPR006501">
    <property type="entry name" value="Pectinesterase_inhib_dom"/>
</dbReference>
<gene>
    <name evidence="6" type="ORF">F511_16106</name>
</gene>